<feature type="region of interest" description="Disordered" evidence="1">
    <location>
        <begin position="41"/>
        <end position="65"/>
    </location>
</feature>
<sequence>MPSGKQGELRRKRMDEVGTGMLGLVTTGQVVRLKCVGKRAGTIDGEEGSGQRTRGPVPGSTTFPRVPKAQTLTAHLTGTLYLGHGITSLQKKRKNVSE</sequence>
<dbReference type="Proteomes" id="UP000095287">
    <property type="component" value="Unplaced"/>
</dbReference>
<evidence type="ECO:0000313" key="2">
    <source>
        <dbReference type="Proteomes" id="UP000095287"/>
    </source>
</evidence>
<name>A0A1I7ZBK3_9BILA</name>
<evidence type="ECO:0000313" key="3">
    <source>
        <dbReference type="WBParaSite" id="L893_g24705.t1"/>
    </source>
</evidence>
<organism evidence="2 3">
    <name type="scientific">Steinernema glaseri</name>
    <dbReference type="NCBI Taxonomy" id="37863"/>
    <lineage>
        <taxon>Eukaryota</taxon>
        <taxon>Metazoa</taxon>
        <taxon>Ecdysozoa</taxon>
        <taxon>Nematoda</taxon>
        <taxon>Chromadorea</taxon>
        <taxon>Rhabditida</taxon>
        <taxon>Tylenchina</taxon>
        <taxon>Panagrolaimomorpha</taxon>
        <taxon>Strongyloidoidea</taxon>
        <taxon>Steinernematidae</taxon>
        <taxon>Steinernema</taxon>
    </lineage>
</organism>
<proteinExistence type="predicted"/>
<dbReference type="AlphaFoldDB" id="A0A1I7ZBK3"/>
<protein>
    <submittedName>
        <fullName evidence="3">Uncharacterized protein</fullName>
    </submittedName>
</protein>
<dbReference type="WBParaSite" id="L893_g24705.t1">
    <property type="protein sequence ID" value="L893_g24705.t1"/>
    <property type="gene ID" value="L893_g24705"/>
</dbReference>
<accession>A0A1I7ZBK3</accession>
<keyword evidence="2" id="KW-1185">Reference proteome</keyword>
<reference evidence="3" key="1">
    <citation type="submission" date="2016-11" db="UniProtKB">
        <authorList>
            <consortium name="WormBaseParasite"/>
        </authorList>
    </citation>
    <scope>IDENTIFICATION</scope>
</reference>
<evidence type="ECO:0000256" key="1">
    <source>
        <dbReference type="SAM" id="MobiDB-lite"/>
    </source>
</evidence>